<dbReference type="AlphaFoldDB" id="A0A0F9DHI5"/>
<accession>A0A0F9DHI5</accession>
<name>A0A0F9DHI5_9ZZZZ</name>
<feature type="compositionally biased region" description="Low complexity" evidence="1">
    <location>
        <begin position="42"/>
        <end position="90"/>
    </location>
</feature>
<reference evidence="2" key="1">
    <citation type="journal article" date="2015" name="Nature">
        <title>Complex archaea that bridge the gap between prokaryotes and eukaryotes.</title>
        <authorList>
            <person name="Spang A."/>
            <person name="Saw J.H."/>
            <person name="Jorgensen S.L."/>
            <person name="Zaremba-Niedzwiedzka K."/>
            <person name="Martijn J."/>
            <person name="Lind A.E."/>
            <person name="van Eijk R."/>
            <person name="Schleper C."/>
            <person name="Guy L."/>
            <person name="Ettema T.J."/>
        </authorList>
    </citation>
    <scope>NUCLEOTIDE SEQUENCE</scope>
</reference>
<evidence type="ECO:0000313" key="2">
    <source>
        <dbReference type="EMBL" id="KKL61168.1"/>
    </source>
</evidence>
<feature type="non-terminal residue" evidence="2">
    <location>
        <position position="1"/>
    </location>
</feature>
<dbReference type="EMBL" id="LAZR01028902">
    <property type="protein sequence ID" value="KKL61168.1"/>
    <property type="molecule type" value="Genomic_DNA"/>
</dbReference>
<comment type="caution">
    <text evidence="2">The sequence shown here is derived from an EMBL/GenBank/DDBJ whole genome shotgun (WGS) entry which is preliminary data.</text>
</comment>
<protein>
    <submittedName>
        <fullName evidence="2">Uncharacterized protein</fullName>
    </submittedName>
</protein>
<sequence>RLQSDEAQALLKQNPGVLGRIAGHIDEHKQAVKRGGLGQGGFNVQQQQAQQPQIGQGQQLGGQQQPGQQSPGDPASQLSGLLNSGGANLG</sequence>
<proteinExistence type="predicted"/>
<organism evidence="2">
    <name type="scientific">marine sediment metagenome</name>
    <dbReference type="NCBI Taxonomy" id="412755"/>
    <lineage>
        <taxon>unclassified sequences</taxon>
        <taxon>metagenomes</taxon>
        <taxon>ecological metagenomes</taxon>
    </lineage>
</organism>
<gene>
    <name evidence="2" type="ORF">LCGC14_2198060</name>
</gene>
<evidence type="ECO:0000256" key="1">
    <source>
        <dbReference type="SAM" id="MobiDB-lite"/>
    </source>
</evidence>
<feature type="region of interest" description="Disordered" evidence="1">
    <location>
        <begin position="33"/>
        <end position="90"/>
    </location>
</feature>